<evidence type="ECO:0000256" key="1">
    <source>
        <dbReference type="SAM" id="MobiDB-lite"/>
    </source>
</evidence>
<name>A0AA35YXX3_LACSI</name>
<gene>
    <name evidence="2" type="ORF">LSALG_LOCUS21966</name>
</gene>
<sequence length="117" mass="13297">MENYRTTYNNNTISTNEALKHLGEMFKTEKLNIEQIRTDVTSLLLDIIETKDSMISITVRKHLAERLNPVFAILYHLEGVSPQSSDQKQGGEGVSKAEHPKFLPSLLSRKNLTARKN</sequence>
<dbReference type="AlphaFoldDB" id="A0AA35YXX3"/>
<evidence type="ECO:0000313" key="3">
    <source>
        <dbReference type="Proteomes" id="UP001177003"/>
    </source>
</evidence>
<keyword evidence="3" id="KW-1185">Reference proteome</keyword>
<evidence type="ECO:0000313" key="2">
    <source>
        <dbReference type="EMBL" id="CAI9282321.1"/>
    </source>
</evidence>
<dbReference type="Proteomes" id="UP001177003">
    <property type="component" value="Chromosome 4"/>
</dbReference>
<accession>A0AA35YXX3</accession>
<feature type="region of interest" description="Disordered" evidence="1">
    <location>
        <begin position="82"/>
        <end position="117"/>
    </location>
</feature>
<dbReference type="EMBL" id="OX465080">
    <property type="protein sequence ID" value="CAI9282321.1"/>
    <property type="molecule type" value="Genomic_DNA"/>
</dbReference>
<proteinExistence type="predicted"/>
<protein>
    <submittedName>
        <fullName evidence="2">Uncharacterized protein</fullName>
    </submittedName>
</protein>
<reference evidence="2" key="1">
    <citation type="submission" date="2023-04" db="EMBL/GenBank/DDBJ databases">
        <authorList>
            <person name="Vijverberg K."/>
            <person name="Xiong W."/>
            <person name="Schranz E."/>
        </authorList>
    </citation>
    <scope>NUCLEOTIDE SEQUENCE</scope>
</reference>
<organism evidence="2 3">
    <name type="scientific">Lactuca saligna</name>
    <name type="common">Willowleaf lettuce</name>
    <dbReference type="NCBI Taxonomy" id="75948"/>
    <lineage>
        <taxon>Eukaryota</taxon>
        <taxon>Viridiplantae</taxon>
        <taxon>Streptophyta</taxon>
        <taxon>Embryophyta</taxon>
        <taxon>Tracheophyta</taxon>
        <taxon>Spermatophyta</taxon>
        <taxon>Magnoliopsida</taxon>
        <taxon>eudicotyledons</taxon>
        <taxon>Gunneridae</taxon>
        <taxon>Pentapetalae</taxon>
        <taxon>asterids</taxon>
        <taxon>campanulids</taxon>
        <taxon>Asterales</taxon>
        <taxon>Asteraceae</taxon>
        <taxon>Cichorioideae</taxon>
        <taxon>Cichorieae</taxon>
        <taxon>Lactucinae</taxon>
        <taxon>Lactuca</taxon>
    </lineage>
</organism>